<feature type="domain" description="PPIase FKBP-type" evidence="2">
    <location>
        <begin position="60"/>
        <end position="148"/>
    </location>
</feature>
<dbReference type="EMBL" id="JAQMWT010000029">
    <property type="protein sequence ID" value="KAJ8613392.1"/>
    <property type="molecule type" value="Genomic_DNA"/>
</dbReference>
<dbReference type="Gene3D" id="3.10.50.40">
    <property type="match status" value="1"/>
</dbReference>
<accession>A0AAD7UPJ6</accession>
<dbReference type="Proteomes" id="UP001230188">
    <property type="component" value="Unassembled WGS sequence"/>
</dbReference>
<dbReference type="PANTHER" id="PTHR12461">
    <property type="entry name" value="HYPOXIA-INDUCIBLE FACTOR 1 ALPHA INHIBITOR-RELATED"/>
    <property type="match status" value="1"/>
</dbReference>
<sequence length="508" mass="55440">MEDEIPLHCDEELTWERDVVRGGSGPTSQELAAMRSLWRPPRKGVQVEALYVPHHKRFARSKATVHFTGRLASSGAVFDGTWFKKSPLSFDVGKGRVVPGFEAGVLQTRLGGASRVRVAGSEAYPGGAARSIEPGAPIVFDVVVVSADGVDASADDIAAAELATRPRSDDALLAWWPSEEIRSYLRARVDPLGRVGGRPIPPHEGTWTGADEVSGRGLCVSARRSPDVPRNWTWDELCDAPWAQRARALAKAKAPIRSTDPSLRAAPVVEVTVADFSKFCLRVDHSPYYLNGWELFVQDPNVWGGGSVLPPLDQFPDVEDLSGRLLLEFETQANARIFGPSQKGEALAAATATDASTRLTKAFIGPRGATTRLHRDNHGAHARLTVLHGSKLYVAFSPADKANLYADDAGHSPVDVLSPDLDEYPLYARAIPYAAIVRAGETLLVPRNWYHFAVSLTPSVTVMRNFWNATNVDDFNLMQRAILERKLGVLRDAGMLRRESNTKNQQAG</sequence>
<dbReference type="InterPro" id="IPR041667">
    <property type="entry name" value="Cupin_8"/>
</dbReference>
<dbReference type="InterPro" id="IPR014710">
    <property type="entry name" value="RmlC-like_jellyroll"/>
</dbReference>
<dbReference type="SUPFAM" id="SSF51197">
    <property type="entry name" value="Clavaminate synthase-like"/>
    <property type="match status" value="1"/>
</dbReference>
<keyword evidence="1" id="KW-0413">Isomerase</keyword>
<dbReference type="Pfam" id="PF13621">
    <property type="entry name" value="Cupin_8"/>
    <property type="match status" value="1"/>
</dbReference>
<comment type="catalytic activity">
    <reaction evidence="1">
        <text>[protein]-peptidylproline (omega=180) = [protein]-peptidylproline (omega=0)</text>
        <dbReference type="Rhea" id="RHEA:16237"/>
        <dbReference type="Rhea" id="RHEA-COMP:10747"/>
        <dbReference type="Rhea" id="RHEA-COMP:10748"/>
        <dbReference type="ChEBI" id="CHEBI:83833"/>
        <dbReference type="ChEBI" id="CHEBI:83834"/>
        <dbReference type="EC" id="5.2.1.8"/>
    </reaction>
</comment>
<evidence type="ECO:0000259" key="2">
    <source>
        <dbReference type="PROSITE" id="PS50059"/>
    </source>
</evidence>
<feature type="domain" description="JmjC" evidence="3">
    <location>
        <begin position="307"/>
        <end position="483"/>
    </location>
</feature>
<dbReference type="PROSITE" id="PS51184">
    <property type="entry name" value="JMJC"/>
    <property type="match status" value="1"/>
</dbReference>
<dbReference type="PANTHER" id="PTHR12461:SF105">
    <property type="entry name" value="HYPOXIA-INDUCIBLE FACTOR 1-ALPHA INHIBITOR"/>
    <property type="match status" value="1"/>
</dbReference>
<keyword evidence="5" id="KW-1185">Reference proteome</keyword>
<dbReference type="GO" id="GO:0003755">
    <property type="term" value="F:peptidyl-prolyl cis-trans isomerase activity"/>
    <property type="evidence" value="ECO:0007669"/>
    <property type="project" value="UniProtKB-KW"/>
</dbReference>
<proteinExistence type="predicted"/>
<dbReference type="Pfam" id="PF00254">
    <property type="entry name" value="FKBP_C"/>
    <property type="match status" value="1"/>
</dbReference>
<evidence type="ECO:0000259" key="3">
    <source>
        <dbReference type="PROSITE" id="PS51184"/>
    </source>
</evidence>
<gene>
    <name evidence="4" type="ORF">CTAYLR_002229</name>
</gene>
<name>A0AAD7UPJ6_9STRA</name>
<reference evidence="4" key="1">
    <citation type="submission" date="2023-01" db="EMBL/GenBank/DDBJ databases">
        <title>Metagenome sequencing of chrysophaentin producing Chrysophaeum taylorii.</title>
        <authorList>
            <person name="Davison J."/>
            <person name="Bewley C."/>
        </authorList>
    </citation>
    <scope>NUCLEOTIDE SEQUENCE</scope>
    <source>
        <strain evidence="4">NIES-1699</strain>
    </source>
</reference>
<dbReference type="InterPro" id="IPR001179">
    <property type="entry name" value="PPIase_FKBP_dom"/>
</dbReference>
<dbReference type="InterPro" id="IPR003347">
    <property type="entry name" value="JmjC_dom"/>
</dbReference>
<evidence type="ECO:0000313" key="4">
    <source>
        <dbReference type="EMBL" id="KAJ8613392.1"/>
    </source>
</evidence>
<evidence type="ECO:0000256" key="1">
    <source>
        <dbReference type="PROSITE-ProRule" id="PRU00277"/>
    </source>
</evidence>
<protein>
    <recommendedName>
        <fullName evidence="1">peptidylprolyl isomerase</fullName>
        <ecNumber evidence="1">5.2.1.8</ecNumber>
    </recommendedName>
</protein>
<evidence type="ECO:0000313" key="5">
    <source>
        <dbReference type="Proteomes" id="UP001230188"/>
    </source>
</evidence>
<dbReference type="SUPFAM" id="SSF54534">
    <property type="entry name" value="FKBP-like"/>
    <property type="match status" value="1"/>
</dbReference>
<comment type="caution">
    <text evidence="4">The sequence shown here is derived from an EMBL/GenBank/DDBJ whole genome shotgun (WGS) entry which is preliminary data.</text>
</comment>
<keyword evidence="1" id="KW-0697">Rotamase</keyword>
<dbReference type="InterPro" id="IPR046357">
    <property type="entry name" value="PPIase_dom_sf"/>
</dbReference>
<organism evidence="4 5">
    <name type="scientific">Chrysophaeum taylorii</name>
    <dbReference type="NCBI Taxonomy" id="2483200"/>
    <lineage>
        <taxon>Eukaryota</taxon>
        <taxon>Sar</taxon>
        <taxon>Stramenopiles</taxon>
        <taxon>Ochrophyta</taxon>
        <taxon>Pelagophyceae</taxon>
        <taxon>Pelagomonadales</taxon>
        <taxon>Pelagomonadaceae</taxon>
        <taxon>Chrysophaeum</taxon>
    </lineage>
</organism>
<dbReference type="PROSITE" id="PS50059">
    <property type="entry name" value="FKBP_PPIASE"/>
    <property type="match status" value="1"/>
</dbReference>
<dbReference type="Gene3D" id="2.60.120.10">
    <property type="entry name" value="Jelly Rolls"/>
    <property type="match status" value="1"/>
</dbReference>
<dbReference type="EC" id="5.2.1.8" evidence="1"/>
<dbReference type="SMART" id="SM00558">
    <property type="entry name" value="JmjC"/>
    <property type="match status" value="1"/>
</dbReference>
<dbReference type="AlphaFoldDB" id="A0AAD7UPJ6"/>